<dbReference type="OrthoDB" id="1750590at2759"/>
<dbReference type="GeneID" id="18126281"/>
<proteinExistence type="predicted"/>
<sequence length="208" mass="24210">MLEAFGVSISYSKSIVSRSGAGEFAKRFRVKSMTKDLSPVSVKFLLNWFHPYGLMGLADKYNLPFKVACRIGGIGYKGLSTLGWRAQRLFLMYERRRLLFDLWLGGGQPLNPYHYGILVESLRSEPLQQLVPIPIEAFAREEEYELCEYTMVREWLTLLRWKCEKVATGDVRLEEFFDAPVVETKWYATNSEPELVRFGKLWKLYERA</sequence>
<dbReference type="EMBL" id="KF177345">
    <property type="protein sequence ID" value="AGU16556.1"/>
    <property type="molecule type" value="Genomic_DNA"/>
</dbReference>
<organism evidence="1">
    <name type="scientific">Salvia miltiorrhiza</name>
    <name type="common">Chinese sage</name>
    <dbReference type="NCBI Taxonomy" id="226208"/>
    <lineage>
        <taxon>Eukaryota</taxon>
        <taxon>Viridiplantae</taxon>
        <taxon>Streptophyta</taxon>
        <taxon>Embryophyta</taxon>
        <taxon>Tracheophyta</taxon>
        <taxon>Spermatophyta</taxon>
        <taxon>Magnoliopsida</taxon>
        <taxon>eudicotyledons</taxon>
        <taxon>Gunneridae</taxon>
        <taxon>Pentapetalae</taxon>
        <taxon>asterids</taxon>
        <taxon>lamiids</taxon>
        <taxon>Lamiales</taxon>
        <taxon>Lamiaceae</taxon>
        <taxon>Nepetoideae</taxon>
        <taxon>Mentheae</taxon>
        <taxon>Salviinae</taxon>
        <taxon>Salvia</taxon>
        <taxon>Salvia incertae sedis</taxon>
    </lineage>
</organism>
<dbReference type="PANTHER" id="PTHR34456:SF13">
    <property type="entry name" value="REVERSE TRANSCRIPTASE DOMAIN-CONTAINING PROTEIN"/>
    <property type="match status" value="1"/>
</dbReference>
<dbReference type="KEGG" id="smil:18126281"/>
<name>V9P4X1_SALMI</name>
<protein>
    <submittedName>
        <fullName evidence="1">Uncharacterized protein</fullName>
    </submittedName>
</protein>
<accession>V9P4X1</accession>
<dbReference type="InterPro" id="IPR008686">
    <property type="entry name" value="RNA_pol_mitovir"/>
</dbReference>
<dbReference type="PANTHER" id="PTHR34456">
    <property type="entry name" value="MITOVIRUS RNA-DEPENDENT RNA POLYMERASE"/>
    <property type="match status" value="1"/>
</dbReference>
<evidence type="ECO:0000313" key="1">
    <source>
        <dbReference type="EMBL" id="AGU16556.1"/>
    </source>
</evidence>
<dbReference type="RefSeq" id="YP_008992288.1">
    <property type="nucleotide sequence ID" value="NC_023209.1"/>
</dbReference>
<reference evidence="1" key="1">
    <citation type="submission" date="2013-05" db="EMBL/GenBank/DDBJ databases">
        <title>The Mitochondrial Genome of the medicinal plant Salvia miltiorrhiza.</title>
        <authorList>
            <person name="Qian J."/>
        </authorList>
    </citation>
    <scope>NUCLEOTIDE SEQUENCE</scope>
</reference>
<gene>
    <name evidence="1" type="primary">orf208</name>
    <name evidence="1" type="ORF">Salmi_Mp022</name>
</gene>
<dbReference type="AlphaFoldDB" id="V9P4X1"/>
<geneLocation type="mitochondrion" evidence="1"/>
<keyword evidence="1" id="KW-0496">Mitochondrion</keyword>